<keyword evidence="1" id="KW-0472">Membrane</keyword>
<proteinExistence type="predicted"/>
<dbReference type="AlphaFoldDB" id="A0A3B0SHI3"/>
<evidence type="ECO:0000256" key="1">
    <source>
        <dbReference type="SAM" id="Phobius"/>
    </source>
</evidence>
<keyword evidence="1" id="KW-0812">Transmembrane</keyword>
<gene>
    <name evidence="2" type="ORF">MNBD_ALPHA01-408</name>
</gene>
<dbReference type="EMBL" id="UOEJ01000217">
    <property type="protein sequence ID" value="VAW05691.1"/>
    <property type="molecule type" value="Genomic_DNA"/>
</dbReference>
<accession>A0A3B0SHI3</accession>
<evidence type="ECO:0000313" key="2">
    <source>
        <dbReference type="EMBL" id="VAW05691.1"/>
    </source>
</evidence>
<organism evidence="2">
    <name type="scientific">hydrothermal vent metagenome</name>
    <dbReference type="NCBI Taxonomy" id="652676"/>
    <lineage>
        <taxon>unclassified sequences</taxon>
        <taxon>metagenomes</taxon>
        <taxon>ecological metagenomes</taxon>
    </lineage>
</organism>
<protein>
    <submittedName>
        <fullName evidence="2">Uncharacterized protein</fullName>
    </submittedName>
</protein>
<sequence length="48" mass="5824">MTFFTNLIANLLFLFFNLGIFYVMYWAFKEDNKIEKEIKAGNRNKVRN</sequence>
<feature type="transmembrane region" description="Helical" evidence="1">
    <location>
        <begin position="6"/>
        <end position="28"/>
    </location>
</feature>
<reference evidence="2" key="1">
    <citation type="submission" date="2018-06" db="EMBL/GenBank/DDBJ databases">
        <authorList>
            <person name="Zhirakovskaya E."/>
        </authorList>
    </citation>
    <scope>NUCLEOTIDE SEQUENCE</scope>
</reference>
<name>A0A3B0SHI3_9ZZZZ</name>
<keyword evidence="1" id="KW-1133">Transmembrane helix</keyword>